<dbReference type="AlphaFoldDB" id="A0AAW1AVF3"/>
<keyword evidence="3" id="KW-1185">Reference proteome</keyword>
<organism evidence="2 3">
    <name type="scientific">Crotalus adamanteus</name>
    <name type="common">Eastern diamondback rattlesnake</name>
    <dbReference type="NCBI Taxonomy" id="8729"/>
    <lineage>
        <taxon>Eukaryota</taxon>
        <taxon>Metazoa</taxon>
        <taxon>Chordata</taxon>
        <taxon>Craniata</taxon>
        <taxon>Vertebrata</taxon>
        <taxon>Euteleostomi</taxon>
        <taxon>Lepidosauria</taxon>
        <taxon>Squamata</taxon>
        <taxon>Bifurcata</taxon>
        <taxon>Unidentata</taxon>
        <taxon>Episquamata</taxon>
        <taxon>Toxicofera</taxon>
        <taxon>Serpentes</taxon>
        <taxon>Colubroidea</taxon>
        <taxon>Viperidae</taxon>
        <taxon>Crotalinae</taxon>
        <taxon>Crotalus</taxon>
    </lineage>
</organism>
<comment type="caution">
    <text evidence="2">The sequence shown here is derived from an EMBL/GenBank/DDBJ whole genome shotgun (WGS) entry which is preliminary data.</text>
</comment>
<dbReference type="EMBL" id="JAOTOJ010000012">
    <property type="protein sequence ID" value="KAK9393811.1"/>
    <property type="molecule type" value="Genomic_DNA"/>
</dbReference>
<gene>
    <name evidence="2" type="ORF">NXF25_015474</name>
</gene>
<accession>A0AAW1AVF3</accession>
<evidence type="ECO:0000313" key="2">
    <source>
        <dbReference type="EMBL" id="KAK9393811.1"/>
    </source>
</evidence>
<evidence type="ECO:0000256" key="1">
    <source>
        <dbReference type="SAM" id="MobiDB-lite"/>
    </source>
</evidence>
<feature type="compositionally biased region" description="Acidic residues" evidence="1">
    <location>
        <begin position="77"/>
        <end position="86"/>
    </location>
</feature>
<sequence>MDQASWFGNKIPARLKLPSQPIPEWNYLLQLEENIFPSSGFPSHLTLRISRAVWRFPRAVPHPFSVEEEEKARKEGEEEEEEEGEESGLASPSVHLTQEQAAIMSGTRDLLCSHC</sequence>
<feature type="region of interest" description="Disordered" evidence="1">
    <location>
        <begin position="65"/>
        <end position="100"/>
    </location>
</feature>
<protein>
    <submittedName>
        <fullName evidence="2">Uncharacterized protein</fullName>
    </submittedName>
</protein>
<dbReference type="Proteomes" id="UP001474421">
    <property type="component" value="Unassembled WGS sequence"/>
</dbReference>
<evidence type="ECO:0000313" key="3">
    <source>
        <dbReference type="Proteomes" id="UP001474421"/>
    </source>
</evidence>
<name>A0AAW1AVF3_CROAD</name>
<reference evidence="2 3" key="1">
    <citation type="journal article" date="2024" name="Proc. Natl. Acad. Sci. U.S.A.">
        <title>The genetic regulatory architecture and epigenomic basis for age-related changes in rattlesnake venom.</title>
        <authorList>
            <person name="Hogan M.P."/>
            <person name="Holding M.L."/>
            <person name="Nystrom G.S."/>
            <person name="Colston T.J."/>
            <person name="Bartlett D.A."/>
            <person name="Mason A.J."/>
            <person name="Ellsworth S.A."/>
            <person name="Rautsaw R.M."/>
            <person name="Lawrence K.C."/>
            <person name="Strickland J.L."/>
            <person name="He B."/>
            <person name="Fraser P."/>
            <person name="Margres M.J."/>
            <person name="Gilbert D.M."/>
            <person name="Gibbs H.L."/>
            <person name="Parkinson C.L."/>
            <person name="Rokyta D.R."/>
        </authorList>
    </citation>
    <scope>NUCLEOTIDE SEQUENCE [LARGE SCALE GENOMIC DNA]</scope>
    <source>
        <strain evidence="2">DRR0105</strain>
    </source>
</reference>
<proteinExistence type="predicted"/>